<dbReference type="CDD" id="cd03225">
    <property type="entry name" value="ABC_cobalt_CbiO_domain1"/>
    <property type="match status" value="1"/>
</dbReference>
<name>A0A1C3RDZ6_9PROT</name>
<evidence type="ECO:0000256" key="1">
    <source>
        <dbReference type="ARBA" id="ARBA00005417"/>
    </source>
</evidence>
<organism evidence="6 7">
    <name type="scientific">Candidatus Terasakiella magnetica</name>
    <dbReference type="NCBI Taxonomy" id="1867952"/>
    <lineage>
        <taxon>Bacteria</taxon>
        <taxon>Pseudomonadati</taxon>
        <taxon>Pseudomonadota</taxon>
        <taxon>Alphaproteobacteria</taxon>
        <taxon>Rhodospirillales</taxon>
        <taxon>Terasakiellaceae</taxon>
        <taxon>Terasakiella</taxon>
    </lineage>
</organism>
<dbReference type="Proteomes" id="UP000231658">
    <property type="component" value="Unassembled WGS sequence"/>
</dbReference>
<dbReference type="EC" id="3.6.3.-" evidence="6"/>
<keyword evidence="4 6" id="KW-0067">ATP-binding</keyword>
<keyword evidence="6" id="KW-0378">Hydrolase</keyword>
<proteinExistence type="inferred from homology"/>
<feature type="domain" description="ABC transporter" evidence="5">
    <location>
        <begin position="5"/>
        <end position="224"/>
    </location>
</feature>
<evidence type="ECO:0000256" key="2">
    <source>
        <dbReference type="ARBA" id="ARBA00022448"/>
    </source>
</evidence>
<evidence type="ECO:0000313" key="7">
    <source>
        <dbReference type="Proteomes" id="UP000231658"/>
    </source>
</evidence>
<dbReference type="AlphaFoldDB" id="A0A1C3RDZ6"/>
<dbReference type="RefSeq" id="WP_069186225.1">
    <property type="nucleotide sequence ID" value="NZ_FLYE01000002.1"/>
</dbReference>
<dbReference type="OrthoDB" id="9782163at2"/>
<dbReference type="STRING" id="1867952.MTBPR1_100158"/>
<comment type="similarity">
    <text evidence="1">Belongs to the ABC transporter superfamily.</text>
</comment>
<sequence>MDKLIDLQNIHFTYPNRHSVLKGVDFSLSTNERIVINGPNGAGKSTLFHLIVGLNKPTSGQVMVFGKERKVEADFKDVRRRIGLVFQDPDDQLFCPTVAEDIAFGVLNLGKPIDEAMAIVETTLQNLHLGHLRDRATHNLSGGEKRLVSLACVLAMEPEVLLLDEPTNALDEDTQTRLIEILNALPQAMVIISHDQHFRHQITTNRLNLEDGKLITPKPKCKHAK</sequence>
<dbReference type="GO" id="GO:0042626">
    <property type="term" value="F:ATPase-coupled transmembrane transporter activity"/>
    <property type="evidence" value="ECO:0007669"/>
    <property type="project" value="TreeGrafter"/>
</dbReference>
<dbReference type="SUPFAM" id="SSF52540">
    <property type="entry name" value="P-loop containing nucleoside triphosphate hydrolases"/>
    <property type="match status" value="1"/>
</dbReference>
<dbReference type="EMBL" id="FLYE01000002">
    <property type="protein sequence ID" value="SCA55517.1"/>
    <property type="molecule type" value="Genomic_DNA"/>
</dbReference>
<dbReference type="InterPro" id="IPR050095">
    <property type="entry name" value="ECF_ABC_transporter_ATP-bd"/>
</dbReference>
<dbReference type="Gene3D" id="3.40.50.300">
    <property type="entry name" value="P-loop containing nucleotide triphosphate hydrolases"/>
    <property type="match status" value="1"/>
</dbReference>
<dbReference type="InterPro" id="IPR003593">
    <property type="entry name" value="AAA+_ATPase"/>
</dbReference>
<reference evidence="6 7" key="1">
    <citation type="submission" date="2016-07" db="EMBL/GenBank/DDBJ databases">
        <authorList>
            <person name="Lefevre C.T."/>
        </authorList>
    </citation>
    <scope>NUCLEOTIDE SEQUENCE [LARGE SCALE GENOMIC DNA]</scope>
    <source>
        <strain evidence="6">PR1</strain>
    </source>
</reference>
<dbReference type="GO" id="GO:0043190">
    <property type="term" value="C:ATP-binding cassette (ABC) transporter complex"/>
    <property type="evidence" value="ECO:0007669"/>
    <property type="project" value="TreeGrafter"/>
</dbReference>
<keyword evidence="2" id="KW-0813">Transport</keyword>
<dbReference type="InterPro" id="IPR015856">
    <property type="entry name" value="ABC_transpr_CbiO/EcfA_su"/>
</dbReference>
<dbReference type="SMART" id="SM00382">
    <property type="entry name" value="AAA"/>
    <property type="match status" value="1"/>
</dbReference>
<dbReference type="GO" id="GO:0005524">
    <property type="term" value="F:ATP binding"/>
    <property type="evidence" value="ECO:0007669"/>
    <property type="project" value="UniProtKB-KW"/>
</dbReference>
<protein>
    <submittedName>
        <fullName evidence="6">Putative ABC transporter ATP-binding protein BruAb1_1365</fullName>
        <ecNumber evidence="6">3.6.3.-</ecNumber>
    </submittedName>
</protein>
<dbReference type="InterPro" id="IPR017871">
    <property type="entry name" value="ABC_transporter-like_CS"/>
</dbReference>
<accession>A0A1C3RDZ6</accession>
<dbReference type="PROSITE" id="PS50893">
    <property type="entry name" value="ABC_TRANSPORTER_2"/>
    <property type="match status" value="1"/>
</dbReference>
<dbReference type="InterPro" id="IPR003439">
    <property type="entry name" value="ABC_transporter-like_ATP-bd"/>
</dbReference>
<gene>
    <name evidence="6" type="ORF">MTBPR1_100158</name>
</gene>
<evidence type="ECO:0000313" key="6">
    <source>
        <dbReference type="EMBL" id="SCA55517.1"/>
    </source>
</evidence>
<evidence type="ECO:0000256" key="4">
    <source>
        <dbReference type="ARBA" id="ARBA00022840"/>
    </source>
</evidence>
<evidence type="ECO:0000256" key="3">
    <source>
        <dbReference type="ARBA" id="ARBA00022741"/>
    </source>
</evidence>
<dbReference type="GO" id="GO:0016887">
    <property type="term" value="F:ATP hydrolysis activity"/>
    <property type="evidence" value="ECO:0007669"/>
    <property type="project" value="InterPro"/>
</dbReference>
<keyword evidence="3" id="KW-0547">Nucleotide-binding</keyword>
<dbReference type="PROSITE" id="PS00211">
    <property type="entry name" value="ABC_TRANSPORTER_1"/>
    <property type="match status" value="1"/>
</dbReference>
<dbReference type="PANTHER" id="PTHR43553">
    <property type="entry name" value="HEAVY METAL TRANSPORTER"/>
    <property type="match status" value="1"/>
</dbReference>
<evidence type="ECO:0000259" key="5">
    <source>
        <dbReference type="PROSITE" id="PS50893"/>
    </source>
</evidence>
<keyword evidence="7" id="KW-1185">Reference proteome</keyword>
<dbReference type="PANTHER" id="PTHR43553:SF24">
    <property type="entry name" value="ENERGY-COUPLING FACTOR TRANSPORTER ATP-BINDING PROTEIN ECFA1"/>
    <property type="match status" value="1"/>
</dbReference>
<dbReference type="InterPro" id="IPR027417">
    <property type="entry name" value="P-loop_NTPase"/>
</dbReference>
<dbReference type="Pfam" id="PF00005">
    <property type="entry name" value="ABC_tran"/>
    <property type="match status" value="1"/>
</dbReference>